<evidence type="ECO:0000313" key="14">
    <source>
        <dbReference type="Proteomes" id="UP000014760"/>
    </source>
</evidence>
<dbReference type="EnsemblMetazoa" id="CapteT221646">
    <property type="protein sequence ID" value="CapteP221646"/>
    <property type="gene ID" value="CapteG221646"/>
</dbReference>
<keyword evidence="4" id="KW-0274">FAD</keyword>
<evidence type="ECO:0000256" key="8">
    <source>
        <dbReference type="ARBA" id="ARBA00040659"/>
    </source>
</evidence>
<evidence type="ECO:0000256" key="5">
    <source>
        <dbReference type="ARBA" id="ARBA00023002"/>
    </source>
</evidence>
<feature type="region of interest" description="Disordered" evidence="10">
    <location>
        <begin position="35"/>
        <end position="63"/>
    </location>
</feature>
<feature type="domain" description="Cytochrome c" evidence="11">
    <location>
        <begin position="94"/>
        <end position="186"/>
    </location>
</feature>
<keyword evidence="6 9" id="KW-0408">Iron</keyword>
<dbReference type="OrthoDB" id="1856718at2759"/>
<dbReference type="FunFam" id="1.20.990.10:FF:000007">
    <property type="entry name" value="Methionine synthase reductase"/>
    <property type="match status" value="1"/>
</dbReference>
<dbReference type="OMA" id="WLYVGAK"/>
<dbReference type="InterPro" id="IPR001433">
    <property type="entry name" value="OxRdtase_FAD/NAD-bd"/>
</dbReference>
<dbReference type="STRING" id="283909.R7UW68"/>
<dbReference type="GO" id="GO:0030586">
    <property type="term" value="F:[methionine synthase] reductase (NADPH) activity"/>
    <property type="evidence" value="ECO:0007669"/>
    <property type="project" value="UniProtKB-EC"/>
</dbReference>
<comment type="cofactor">
    <cofactor evidence="1">
        <name>FAD</name>
        <dbReference type="ChEBI" id="CHEBI:57692"/>
    </cofactor>
</comment>
<evidence type="ECO:0000256" key="2">
    <source>
        <dbReference type="ARBA" id="ARBA00022630"/>
    </source>
</evidence>
<evidence type="ECO:0000256" key="1">
    <source>
        <dbReference type="ARBA" id="ARBA00001974"/>
    </source>
</evidence>
<evidence type="ECO:0000313" key="12">
    <source>
        <dbReference type="EMBL" id="ELU10569.1"/>
    </source>
</evidence>
<evidence type="ECO:0000256" key="7">
    <source>
        <dbReference type="ARBA" id="ARBA00039088"/>
    </source>
</evidence>
<dbReference type="EMBL" id="KB297391">
    <property type="protein sequence ID" value="ELU10569.1"/>
    <property type="molecule type" value="Genomic_DNA"/>
</dbReference>
<dbReference type="InterPro" id="IPR003097">
    <property type="entry name" value="CysJ-like_FAD-binding"/>
</dbReference>
<dbReference type="PRINTS" id="PR00371">
    <property type="entry name" value="FPNCR"/>
</dbReference>
<dbReference type="InterPro" id="IPR001709">
    <property type="entry name" value="Flavoprot_Pyr_Nucl_cyt_Rdtase"/>
</dbReference>
<dbReference type="GO" id="GO:0009055">
    <property type="term" value="F:electron transfer activity"/>
    <property type="evidence" value="ECO:0007669"/>
    <property type="project" value="InterPro"/>
</dbReference>
<dbReference type="Pfam" id="PF00175">
    <property type="entry name" value="NAD_binding_1"/>
    <property type="match status" value="1"/>
</dbReference>
<evidence type="ECO:0000259" key="11">
    <source>
        <dbReference type="PROSITE" id="PS51007"/>
    </source>
</evidence>
<dbReference type="SUPFAM" id="SSF63380">
    <property type="entry name" value="Riboflavin synthase domain-like"/>
    <property type="match status" value="1"/>
</dbReference>
<dbReference type="InterPro" id="IPR023173">
    <property type="entry name" value="NADPH_Cyt_P450_Rdtase_alpha"/>
</dbReference>
<dbReference type="GO" id="GO:0050667">
    <property type="term" value="P:homocysteine metabolic process"/>
    <property type="evidence" value="ECO:0007669"/>
    <property type="project" value="TreeGrafter"/>
</dbReference>
<dbReference type="Proteomes" id="UP000014760">
    <property type="component" value="Unassembled WGS sequence"/>
</dbReference>
<keyword evidence="9" id="KW-0349">Heme</keyword>
<dbReference type="GO" id="GO:0046872">
    <property type="term" value="F:metal ion binding"/>
    <property type="evidence" value="ECO:0007669"/>
    <property type="project" value="UniProtKB-KW"/>
</dbReference>
<dbReference type="GO" id="GO:0005829">
    <property type="term" value="C:cytosol"/>
    <property type="evidence" value="ECO:0007669"/>
    <property type="project" value="TreeGrafter"/>
</dbReference>
<keyword evidence="2" id="KW-0285">Flavoprotein</keyword>
<evidence type="ECO:0000256" key="3">
    <source>
        <dbReference type="ARBA" id="ARBA00022723"/>
    </source>
</evidence>
<dbReference type="Pfam" id="PF00667">
    <property type="entry name" value="FAD_binding_1"/>
    <property type="match status" value="1"/>
</dbReference>
<reference evidence="13" key="3">
    <citation type="submission" date="2015-06" db="UniProtKB">
        <authorList>
            <consortium name="EnsemblMetazoa"/>
        </authorList>
    </citation>
    <scope>IDENTIFICATION</scope>
</reference>
<dbReference type="HOGENOM" id="CLU_001570_17_0_1"/>
<evidence type="ECO:0000256" key="10">
    <source>
        <dbReference type="SAM" id="MobiDB-lite"/>
    </source>
</evidence>
<feature type="non-terminal residue" evidence="12">
    <location>
        <position position="497"/>
    </location>
</feature>
<keyword evidence="14" id="KW-1185">Reference proteome</keyword>
<dbReference type="GO" id="GO:0009086">
    <property type="term" value="P:methionine biosynthetic process"/>
    <property type="evidence" value="ECO:0007669"/>
    <property type="project" value="TreeGrafter"/>
</dbReference>
<protein>
    <recommendedName>
        <fullName evidence="8">Methionine synthase reductase</fullName>
        <ecNumber evidence="7">1.16.1.8</ecNumber>
    </recommendedName>
</protein>
<keyword evidence="5" id="KW-0560">Oxidoreductase</keyword>
<evidence type="ECO:0000256" key="4">
    <source>
        <dbReference type="ARBA" id="ARBA00022827"/>
    </source>
</evidence>
<gene>
    <name evidence="12" type="ORF">CAPTEDRAFT_221646</name>
</gene>
<dbReference type="GO" id="GO:0010181">
    <property type="term" value="F:FMN binding"/>
    <property type="evidence" value="ECO:0007669"/>
    <property type="project" value="TreeGrafter"/>
</dbReference>
<dbReference type="AlphaFoldDB" id="R7UW68"/>
<proteinExistence type="predicted"/>
<reference evidence="14" key="1">
    <citation type="submission" date="2012-12" db="EMBL/GenBank/DDBJ databases">
        <authorList>
            <person name="Hellsten U."/>
            <person name="Grimwood J."/>
            <person name="Chapman J.A."/>
            <person name="Shapiro H."/>
            <person name="Aerts A."/>
            <person name="Otillar R.P."/>
            <person name="Terry A.Y."/>
            <person name="Boore J.L."/>
            <person name="Simakov O."/>
            <person name="Marletaz F."/>
            <person name="Cho S.-J."/>
            <person name="Edsinger-Gonzales E."/>
            <person name="Havlak P."/>
            <person name="Kuo D.-H."/>
            <person name="Larsson T."/>
            <person name="Lv J."/>
            <person name="Arendt D."/>
            <person name="Savage R."/>
            <person name="Osoegawa K."/>
            <person name="de Jong P."/>
            <person name="Lindberg D.R."/>
            <person name="Seaver E.C."/>
            <person name="Weisblat D.A."/>
            <person name="Putnam N.H."/>
            <person name="Grigoriev I.V."/>
            <person name="Rokhsar D.S."/>
        </authorList>
    </citation>
    <scope>NUCLEOTIDE SEQUENCE</scope>
    <source>
        <strain evidence="14">I ESC-2004</strain>
    </source>
</reference>
<dbReference type="InterPro" id="IPR017938">
    <property type="entry name" value="Riboflavin_synthase-like_b-brl"/>
</dbReference>
<evidence type="ECO:0000256" key="9">
    <source>
        <dbReference type="PROSITE-ProRule" id="PRU00433"/>
    </source>
</evidence>
<dbReference type="PANTHER" id="PTHR19384:SF84">
    <property type="entry name" value="METHIONINE SYNTHASE REDUCTASE"/>
    <property type="match status" value="1"/>
</dbReference>
<dbReference type="InterPro" id="IPR039261">
    <property type="entry name" value="FNR_nucleotide-bd"/>
</dbReference>
<evidence type="ECO:0000256" key="6">
    <source>
        <dbReference type="ARBA" id="ARBA00023004"/>
    </source>
</evidence>
<dbReference type="EC" id="1.16.1.8" evidence="7"/>
<dbReference type="EMBL" id="AMQN01006013">
    <property type="status" value="NOT_ANNOTATED_CDS"/>
    <property type="molecule type" value="Genomic_DNA"/>
</dbReference>
<sequence length="497" mass="54588">MEGLLNLMKEHFLVNAATKVDVSPVIDVALRTCDTENPSNDHNAPKGDHNALEQSSTECSEDQTVATEASVSFSLPPLSEAALVVPLMSPAFLEFTPVSSQPFDEACITCHQNNATLPSAETALSRVTVTKSYVLTSEDALKTTVLLQMDKSGLDWSFSPGDSIGIVCANRAEEVQELISRLRAESSADITSEISLLKDTKKRRARVPDHFPSPASIRYLLSNCCDIRAVPSKSLLRVLVEHASDPREKRRLQELCSKQGAEHYQTFIRAPELSLLDILHHFPSCQPPVVSVLGVHVVDIPSGDGRCTAKTGLCTGWMHRLTSPPSDSLTDGLQQLSLDSQKEMFVYLRNQHHFRLPDDPSVPIIMIGPGTGVAPFVGFLRHRAQLSKTHSLGTAVLFYGCRHPDKDFLFRDEIQSHVATGVLSNFYVSFSRYEEQEKGAPRYVQDSLRIHGDEVYRMLTEQNAVVFVCGDAKGMAKGVQEAFVGLVQKSAGKSADN</sequence>
<dbReference type="GO" id="GO:0020037">
    <property type="term" value="F:heme binding"/>
    <property type="evidence" value="ECO:0007669"/>
    <property type="project" value="InterPro"/>
</dbReference>
<keyword evidence="3 9" id="KW-0479">Metal-binding</keyword>
<dbReference type="GO" id="GO:0050660">
    <property type="term" value="F:flavin adenine dinucleotide binding"/>
    <property type="evidence" value="ECO:0007669"/>
    <property type="project" value="TreeGrafter"/>
</dbReference>
<dbReference type="Gene3D" id="1.20.990.10">
    <property type="entry name" value="NADPH-cytochrome p450 Reductase, Chain A, domain 3"/>
    <property type="match status" value="1"/>
</dbReference>
<evidence type="ECO:0000313" key="13">
    <source>
        <dbReference type="EnsemblMetazoa" id="CapteP221646"/>
    </source>
</evidence>
<dbReference type="SUPFAM" id="SSF52343">
    <property type="entry name" value="Ferredoxin reductase-like, C-terminal NADP-linked domain"/>
    <property type="match status" value="1"/>
</dbReference>
<dbReference type="PANTHER" id="PTHR19384">
    <property type="entry name" value="NITRIC OXIDE SYNTHASE-RELATED"/>
    <property type="match status" value="1"/>
</dbReference>
<organism evidence="12">
    <name type="scientific">Capitella teleta</name>
    <name type="common">Polychaete worm</name>
    <dbReference type="NCBI Taxonomy" id="283909"/>
    <lineage>
        <taxon>Eukaryota</taxon>
        <taxon>Metazoa</taxon>
        <taxon>Spiralia</taxon>
        <taxon>Lophotrochozoa</taxon>
        <taxon>Annelida</taxon>
        <taxon>Polychaeta</taxon>
        <taxon>Sedentaria</taxon>
        <taxon>Scolecida</taxon>
        <taxon>Capitellidae</taxon>
        <taxon>Capitella</taxon>
    </lineage>
</organism>
<dbReference type="EMBL" id="AMQN01006014">
    <property type="status" value="NOT_ANNOTATED_CDS"/>
    <property type="molecule type" value="Genomic_DNA"/>
</dbReference>
<dbReference type="Gene3D" id="3.40.50.80">
    <property type="entry name" value="Nucleotide-binding domain of ferredoxin-NADP reductase (FNR) module"/>
    <property type="match status" value="1"/>
</dbReference>
<dbReference type="PROSITE" id="PS51007">
    <property type="entry name" value="CYTC"/>
    <property type="match status" value="1"/>
</dbReference>
<reference evidence="12 14" key="2">
    <citation type="journal article" date="2013" name="Nature">
        <title>Insights into bilaterian evolution from three spiralian genomes.</title>
        <authorList>
            <person name="Simakov O."/>
            <person name="Marletaz F."/>
            <person name="Cho S.J."/>
            <person name="Edsinger-Gonzales E."/>
            <person name="Havlak P."/>
            <person name="Hellsten U."/>
            <person name="Kuo D.H."/>
            <person name="Larsson T."/>
            <person name="Lv J."/>
            <person name="Arendt D."/>
            <person name="Savage R."/>
            <person name="Osoegawa K."/>
            <person name="de Jong P."/>
            <person name="Grimwood J."/>
            <person name="Chapman J.A."/>
            <person name="Shapiro H."/>
            <person name="Aerts A."/>
            <person name="Otillar R.P."/>
            <person name="Terry A.Y."/>
            <person name="Boore J.L."/>
            <person name="Grigoriev I.V."/>
            <person name="Lindberg D.R."/>
            <person name="Seaver E.C."/>
            <person name="Weisblat D.A."/>
            <person name="Putnam N.H."/>
            <person name="Rokhsar D.S."/>
        </authorList>
    </citation>
    <scope>NUCLEOTIDE SEQUENCE</scope>
    <source>
        <strain evidence="12 14">I ESC-2004</strain>
    </source>
</reference>
<name>R7UW68_CAPTE</name>
<dbReference type="InterPro" id="IPR009056">
    <property type="entry name" value="Cyt_c-like_dom"/>
</dbReference>
<accession>R7UW68</accession>
<feature type="compositionally biased region" description="Polar residues" evidence="10">
    <location>
        <begin position="52"/>
        <end position="63"/>
    </location>
</feature>